<evidence type="ECO:0000313" key="1">
    <source>
        <dbReference type="EMBL" id="GBP18200.1"/>
    </source>
</evidence>
<evidence type="ECO:0000313" key="2">
    <source>
        <dbReference type="Proteomes" id="UP000299102"/>
    </source>
</evidence>
<gene>
    <name evidence="1" type="ORF">EVAR_9042_1</name>
</gene>
<sequence>MVGAPPRPRRRTVARESRVKVFCTTSATWYYSHQTLSTGLQTKLLFRPPLKVSEYCNFHGNIFPSTGHNEAFKWYSQLKDNKVRSPRTSILESCADPRPALLLNGAVRTFANGSLEIYYL</sequence>
<accession>A0A4C1TW22</accession>
<dbReference type="EMBL" id="BGZK01000094">
    <property type="protein sequence ID" value="GBP18200.1"/>
    <property type="molecule type" value="Genomic_DNA"/>
</dbReference>
<dbReference type="AlphaFoldDB" id="A0A4C1TW22"/>
<name>A0A4C1TW22_EUMVA</name>
<comment type="caution">
    <text evidence="1">The sequence shown here is derived from an EMBL/GenBank/DDBJ whole genome shotgun (WGS) entry which is preliminary data.</text>
</comment>
<keyword evidence="2" id="KW-1185">Reference proteome</keyword>
<reference evidence="1 2" key="1">
    <citation type="journal article" date="2019" name="Commun. Biol.">
        <title>The bagworm genome reveals a unique fibroin gene that provides high tensile strength.</title>
        <authorList>
            <person name="Kono N."/>
            <person name="Nakamura H."/>
            <person name="Ohtoshi R."/>
            <person name="Tomita M."/>
            <person name="Numata K."/>
            <person name="Arakawa K."/>
        </authorList>
    </citation>
    <scope>NUCLEOTIDE SEQUENCE [LARGE SCALE GENOMIC DNA]</scope>
</reference>
<dbReference type="Proteomes" id="UP000299102">
    <property type="component" value="Unassembled WGS sequence"/>
</dbReference>
<proteinExistence type="predicted"/>
<protein>
    <submittedName>
        <fullName evidence="1">Uncharacterized protein</fullName>
    </submittedName>
</protein>
<organism evidence="1 2">
    <name type="scientific">Eumeta variegata</name>
    <name type="common">Bagworm moth</name>
    <name type="synonym">Eumeta japonica</name>
    <dbReference type="NCBI Taxonomy" id="151549"/>
    <lineage>
        <taxon>Eukaryota</taxon>
        <taxon>Metazoa</taxon>
        <taxon>Ecdysozoa</taxon>
        <taxon>Arthropoda</taxon>
        <taxon>Hexapoda</taxon>
        <taxon>Insecta</taxon>
        <taxon>Pterygota</taxon>
        <taxon>Neoptera</taxon>
        <taxon>Endopterygota</taxon>
        <taxon>Lepidoptera</taxon>
        <taxon>Glossata</taxon>
        <taxon>Ditrysia</taxon>
        <taxon>Tineoidea</taxon>
        <taxon>Psychidae</taxon>
        <taxon>Oiketicinae</taxon>
        <taxon>Eumeta</taxon>
    </lineage>
</organism>